<dbReference type="PANTHER" id="PTHR43591:SF24">
    <property type="entry name" value="2-METHOXY-6-POLYPRENYL-1,4-BENZOQUINOL METHYLASE, MITOCHONDRIAL"/>
    <property type="match status" value="1"/>
</dbReference>
<dbReference type="AlphaFoldDB" id="A0AAD5XDH6"/>
<evidence type="ECO:0008006" key="4">
    <source>
        <dbReference type="Google" id="ProtNLM"/>
    </source>
</evidence>
<dbReference type="EMBL" id="JADGJH010000844">
    <property type="protein sequence ID" value="KAJ3121952.1"/>
    <property type="molecule type" value="Genomic_DNA"/>
</dbReference>
<gene>
    <name evidence="2" type="ORF">HK100_012178</name>
</gene>
<evidence type="ECO:0000313" key="2">
    <source>
        <dbReference type="EMBL" id="KAJ3121952.1"/>
    </source>
</evidence>
<evidence type="ECO:0000313" key="3">
    <source>
        <dbReference type="Proteomes" id="UP001211907"/>
    </source>
</evidence>
<organism evidence="2 3">
    <name type="scientific">Physocladia obscura</name>
    <dbReference type="NCBI Taxonomy" id="109957"/>
    <lineage>
        <taxon>Eukaryota</taxon>
        <taxon>Fungi</taxon>
        <taxon>Fungi incertae sedis</taxon>
        <taxon>Chytridiomycota</taxon>
        <taxon>Chytridiomycota incertae sedis</taxon>
        <taxon>Chytridiomycetes</taxon>
        <taxon>Chytridiales</taxon>
        <taxon>Chytriomycetaceae</taxon>
        <taxon>Physocladia</taxon>
    </lineage>
</organism>
<sequence>MKKQPANTSQHSQNFKPSSTPPKSANVKTSETTAKVDTLQAKTWNPNNPDSWEPDMRGYHSVEGSDYPLPSDEIEQNRLELQHYGLRARFQGDIVCPEARELIKSDGTKILDVGCAKGFWLESIQKKNPFCDYHGVDIDDDSSFDYVHQRLLIMGIPKNKFSDAIKELIRVTKPGGWIELVEIDMVVYQAGPYSKQLSTAMLDAMQARGLDCYAATNLKWYTTGLSANISNQDAKTVILPSNDETPVGKLTERNLHALFLGMEDWMHKSMGITREEYRRLVENSLAESIGYKSFWLASALYFQVTK</sequence>
<protein>
    <recommendedName>
        <fullName evidence="4">Methyltransferase domain-containing protein</fullName>
    </recommendedName>
</protein>
<dbReference type="SUPFAM" id="SSF53335">
    <property type="entry name" value="S-adenosyl-L-methionine-dependent methyltransferases"/>
    <property type="match status" value="1"/>
</dbReference>
<dbReference type="PANTHER" id="PTHR43591">
    <property type="entry name" value="METHYLTRANSFERASE"/>
    <property type="match status" value="1"/>
</dbReference>
<dbReference type="GO" id="GO:0008168">
    <property type="term" value="F:methyltransferase activity"/>
    <property type="evidence" value="ECO:0007669"/>
    <property type="project" value="TreeGrafter"/>
</dbReference>
<feature type="region of interest" description="Disordered" evidence="1">
    <location>
        <begin position="1"/>
        <end position="54"/>
    </location>
</feature>
<name>A0AAD5XDH6_9FUNG</name>
<dbReference type="Proteomes" id="UP001211907">
    <property type="component" value="Unassembled WGS sequence"/>
</dbReference>
<evidence type="ECO:0000256" key="1">
    <source>
        <dbReference type="SAM" id="MobiDB-lite"/>
    </source>
</evidence>
<feature type="compositionally biased region" description="Polar residues" evidence="1">
    <location>
        <begin position="1"/>
        <end position="50"/>
    </location>
</feature>
<reference evidence="2" key="1">
    <citation type="submission" date="2020-05" db="EMBL/GenBank/DDBJ databases">
        <title>Phylogenomic resolution of chytrid fungi.</title>
        <authorList>
            <person name="Stajich J.E."/>
            <person name="Amses K."/>
            <person name="Simmons R."/>
            <person name="Seto K."/>
            <person name="Myers J."/>
            <person name="Bonds A."/>
            <person name="Quandt C.A."/>
            <person name="Barry K."/>
            <person name="Liu P."/>
            <person name="Grigoriev I."/>
            <person name="Longcore J.E."/>
            <person name="James T.Y."/>
        </authorList>
    </citation>
    <scope>NUCLEOTIDE SEQUENCE</scope>
    <source>
        <strain evidence="2">JEL0513</strain>
    </source>
</reference>
<proteinExistence type="predicted"/>
<dbReference type="Pfam" id="PF13489">
    <property type="entry name" value="Methyltransf_23"/>
    <property type="match status" value="1"/>
</dbReference>
<accession>A0AAD5XDH6</accession>
<dbReference type="InterPro" id="IPR029063">
    <property type="entry name" value="SAM-dependent_MTases_sf"/>
</dbReference>
<dbReference type="Gene3D" id="3.40.50.150">
    <property type="entry name" value="Vaccinia Virus protein VP39"/>
    <property type="match status" value="2"/>
</dbReference>
<keyword evidence="3" id="KW-1185">Reference proteome</keyword>
<dbReference type="CDD" id="cd02440">
    <property type="entry name" value="AdoMet_MTases"/>
    <property type="match status" value="1"/>
</dbReference>
<comment type="caution">
    <text evidence="2">The sequence shown here is derived from an EMBL/GenBank/DDBJ whole genome shotgun (WGS) entry which is preliminary data.</text>
</comment>